<keyword evidence="2" id="KW-0812">Transmembrane</keyword>
<evidence type="ECO:0000256" key="1">
    <source>
        <dbReference type="SAM" id="MobiDB-lite"/>
    </source>
</evidence>
<accession>A0A941B8F2</accession>
<evidence type="ECO:0000256" key="2">
    <source>
        <dbReference type="SAM" id="Phobius"/>
    </source>
</evidence>
<keyword evidence="4" id="KW-1185">Reference proteome</keyword>
<dbReference type="Proteomes" id="UP000677413">
    <property type="component" value="Unassembled WGS sequence"/>
</dbReference>
<dbReference type="AlphaFoldDB" id="A0A941B8F2"/>
<protein>
    <submittedName>
        <fullName evidence="3">CU044_5270 family protein</fullName>
    </submittedName>
</protein>
<evidence type="ECO:0000313" key="3">
    <source>
        <dbReference type="EMBL" id="MBQ0854545.1"/>
    </source>
</evidence>
<keyword evidence="2" id="KW-1133">Transmembrane helix</keyword>
<sequence>MNTDPTQRPDRTSDRREPTGALPAPDVPVFSPERHRVLREHLMQEITRETTAPARRRAGRRTVLVAVPLALAAVVGLGVVAVDGSFGDGGDVTTATTGDPGRLEATELLDRIALAAAERPAVEVRDDQYVYTRAQGSTDIWTGPSKPVRNAQGKVTGLKTYEGQVEVEEWQPVKQGRSGLRRLTALKQDGSLDPSWTSDMTMFDGTAYLYLRQLQALPTDPDLLLAKLKNDPGVPEDRVAETVFGNVGVILDQATLLPDLSAALYRAVAQLPDVRVVEHAKDGAGREGIGLTYTGSGTGEGNPNNYWVFDRKTLAFLGTSESALLDVGVADKKGGATVD</sequence>
<dbReference type="EMBL" id="JAGPYQ010000002">
    <property type="protein sequence ID" value="MBQ0854545.1"/>
    <property type="molecule type" value="Genomic_DNA"/>
</dbReference>
<dbReference type="RefSeq" id="WP_210892261.1">
    <property type="nucleotide sequence ID" value="NZ_JAGPYQ010000002.1"/>
</dbReference>
<comment type="caution">
    <text evidence="3">The sequence shown here is derived from an EMBL/GenBank/DDBJ whole genome shotgun (WGS) entry which is preliminary data.</text>
</comment>
<name>A0A941B8F2_9ACTN</name>
<organism evidence="3 4">
    <name type="scientific">Streptomyces liliiviolaceus</name>
    <dbReference type="NCBI Taxonomy" id="2823109"/>
    <lineage>
        <taxon>Bacteria</taxon>
        <taxon>Bacillati</taxon>
        <taxon>Actinomycetota</taxon>
        <taxon>Actinomycetes</taxon>
        <taxon>Kitasatosporales</taxon>
        <taxon>Streptomycetaceae</taxon>
        <taxon>Streptomyces</taxon>
    </lineage>
</organism>
<feature type="compositionally biased region" description="Basic and acidic residues" evidence="1">
    <location>
        <begin position="7"/>
        <end position="18"/>
    </location>
</feature>
<reference evidence="3 4" key="1">
    <citation type="submission" date="2021-04" db="EMBL/GenBank/DDBJ databases">
        <authorList>
            <person name="Tang X."/>
            <person name="Zhou X."/>
            <person name="Chen X."/>
            <person name="Cernava T."/>
            <person name="Zhang C."/>
        </authorList>
    </citation>
    <scope>NUCLEOTIDE SEQUENCE [LARGE SCALE GENOMIC DNA]</scope>
    <source>
        <strain evidence="3 4">BH-SS-21</strain>
    </source>
</reference>
<feature type="transmembrane region" description="Helical" evidence="2">
    <location>
        <begin position="63"/>
        <end position="82"/>
    </location>
</feature>
<feature type="region of interest" description="Disordered" evidence="1">
    <location>
        <begin position="1"/>
        <end position="29"/>
    </location>
</feature>
<evidence type="ECO:0000313" key="4">
    <source>
        <dbReference type="Proteomes" id="UP000677413"/>
    </source>
</evidence>
<keyword evidence="2" id="KW-0472">Membrane</keyword>
<dbReference type="NCBIfam" id="NF038083">
    <property type="entry name" value="CU044_5270_fam"/>
    <property type="match status" value="1"/>
</dbReference>
<gene>
    <name evidence="3" type="ORF">J8N05_41020</name>
</gene>
<proteinExistence type="predicted"/>
<dbReference type="InterPro" id="IPR047789">
    <property type="entry name" value="CU044_5270-like"/>
</dbReference>